<feature type="transmembrane region" description="Helical" evidence="1">
    <location>
        <begin position="251"/>
        <end position="270"/>
    </location>
</feature>
<evidence type="ECO:0000313" key="2">
    <source>
        <dbReference type="EMBL" id="GAA2247450.1"/>
    </source>
</evidence>
<dbReference type="Pfam" id="PF13367">
    <property type="entry name" value="PrsW-protease"/>
    <property type="match status" value="1"/>
</dbReference>
<evidence type="ECO:0000256" key="1">
    <source>
        <dbReference type="SAM" id="Phobius"/>
    </source>
</evidence>
<keyword evidence="3" id="KW-1185">Reference proteome</keyword>
<dbReference type="InterPro" id="IPR026898">
    <property type="entry name" value="PrsW"/>
</dbReference>
<dbReference type="PANTHER" id="PTHR36844">
    <property type="entry name" value="PROTEASE PRSW"/>
    <property type="match status" value="1"/>
</dbReference>
<dbReference type="EMBL" id="BAAAQY010000013">
    <property type="protein sequence ID" value="GAA2247450.1"/>
    <property type="molecule type" value="Genomic_DNA"/>
</dbReference>
<sequence>MSAAAEPPLARRLLFWVVVGMLVVSLLIDATVFTDAVEMPEAALAAWLTVVVQGVLALALLGLADPLRRQRAVLAVLAVLWGGIVAANVAAHANTALGSLLTKAGLASIEAAITAPLNEETFKLLGVLAVLVLSVPSRLTAMDGFVYGFLVGTGFDLIENVSYAYQAALEVEGGDAQFAAALASSVDRLVQGFALHAFWTSMTGAGLAAALAAGRGSRWRGWLLAAGLFLAALVLHSLWDLPALSASTASQDAFVVILTLVVVLATAAVWRWSLGGERRLVVADSRMLGVAPPASVWSLWRPEVGGRTRAVERAVRTGTGIEAGIG</sequence>
<gene>
    <name evidence="2" type="ORF">GCM10009851_36110</name>
</gene>
<proteinExistence type="predicted"/>
<dbReference type="PANTHER" id="PTHR36844:SF1">
    <property type="entry name" value="PROTEASE PRSW"/>
    <property type="match status" value="1"/>
</dbReference>
<keyword evidence="1" id="KW-1133">Transmembrane helix</keyword>
<feature type="transmembrane region" description="Helical" evidence="1">
    <location>
        <begin position="44"/>
        <end position="64"/>
    </location>
</feature>
<organism evidence="2 3">
    <name type="scientific">Herbiconiux moechotypicola</name>
    <dbReference type="NCBI Taxonomy" id="637393"/>
    <lineage>
        <taxon>Bacteria</taxon>
        <taxon>Bacillati</taxon>
        <taxon>Actinomycetota</taxon>
        <taxon>Actinomycetes</taxon>
        <taxon>Micrococcales</taxon>
        <taxon>Microbacteriaceae</taxon>
        <taxon>Herbiconiux</taxon>
    </lineage>
</organism>
<reference evidence="3" key="1">
    <citation type="journal article" date="2019" name="Int. J. Syst. Evol. Microbiol.">
        <title>The Global Catalogue of Microorganisms (GCM) 10K type strain sequencing project: providing services to taxonomists for standard genome sequencing and annotation.</title>
        <authorList>
            <consortium name="The Broad Institute Genomics Platform"/>
            <consortium name="The Broad Institute Genome Sequencing Center for Infectious Disease"/>
            <person name="Wu L."/>
            <person name="Ma J."/>
        </authorList>
    </citation>
    <scope>NUCLEOTIDE SEQUENCE [LARGE SCALE GENOMIC DNA]</scope>
    <source>
        <strain evidence="3">JCM 16117</strain>
    </source>
</reference>
<comment type="caution">
    <text evidence="2">The sequence shown here is derived from an EMBL/GenBank/DDBJ whole genome shotgun (WGS) entry which is preliminary data.</text>
</comment>
<accession>A0ABP5QYM6</accession>
<evidence type="ECO:0000313" key="3">
    <source>
        <dbReference type="Proteomes" id="UP001500929"/>
    </source>
</evidence>
<evidence type="ECO:0008006" key="4">
    <source>
        <dbReference type="Google" id="ProtNLM"/>
    </source>
</evidence>
<dbReference type="RefSeq" id="WP_259481083.1">
    <property type="nucleotide sequence ID" value="NZ_BAAAQY010000013.1"/>
</dbReference>
<feature type="transmembrane region" description="Helical" evidence="1">
    <location>
        <begin position="221"/>
        <end position="239"/>
    </location>
</feature>
<protein>
    <recommendedName>
        <fullName evidence="4">PrsW family intramembrane metalloprotease</fullName>
    </recommendedName>
</protein>
<keyword evidence="1" id="KW-0472">Membrane</keyword>
<feature type="transmembrane region" description="Helical" evidence="1">
    <location>
        <begin position="12"/>
        <end position="32"/>
    </location>
</feature>
<keyword evidence="1" id="KW-0812">Transmembrane</keyword>
<name>A0ABP5QYM6_9MICO</name>
<dbReference type="Proteomes" id="UP001500929">
    <property type="component" value="Unassembled WGS sequence"/>
</dbReference>
<feature type="transmembrane region" description="Helical" evidence="1">
    <location>
        <begin position="71"/>
        <end position="91"/>
    </location>
</feature>
<feature type="transmembrane region" description="Helical" evidence="1">
    <location>
        <begin position="193"/>
        <end position="214"/>
    </location>
</feature>